<feature type="compositionally biased region" description="Basic and acidic residues" evidence="1">
    <location>
        <begin position="475"/>
        <end position="487"/>
    </location>
</feature>
<feature type="compositionally biased region" description="Acidic residues" evidence="1">
    <location>
        <begin position="349"/>
        <end position="359"/>
    </location>
</feature>
<feature type="compositionally biased region" description="Pro residues" evidence="1">
    <location>
        <begin position="188"/>
        <end position="199"/>
    </location>
</feature>
<evidence type="ECO:0000259" key="2">
    <source>
        <dbReference type="SMART" id="SM00128"/>
    </source>
</evidence>
<feature type="compositionally biased region" description="Basic and acidic residues" evidence="1">
    <location>
        <begin position="125"/>
        <end position="135"/>
    </location>
</feature>
<accession>A9V9E9</accession>
<feature type="region of interest" description="Disordered" evidence="1">
    <location>
        <begin position="437"/>
        <end position="521"/>
    </location>
</feature>
<dbReference type="Pfam" id="PF22669">
    <property type="entry name" value="Exo_endo_phos2"/>
    <property type="match status" value="1"/>
</dbReference>
<dbReference type="SUPFAM" id="SSF56219">
    <property type="entry name" value="DNase I-like"/>
    <property type="match status" value="1"/>
</dbReference>
<feature type="compositionally biased region" description="Basic and acidic residues" evidence="1">
    <location>
        <begin position="437"/>
        <end position="455"/>
    </location>
</feature>
<dbReference type="KEGG" id="mbr:MONBRDRAFT_38688"/>
<dbReference type="GO" id="GO:0046856">
    <property type="term" value="P:phosphatidylinositol dephosphorylation"/>
    <property type="evidence" value="ECO:0007669"/>
    <property type="project" value="InterPro"/>
</dbReference>
<protein>
    <recommendedName>
        <fullName evidence="2">Inositol polyphosphate-related phosphatase domain-containing protein</fullName>
    </recommendedName>
</protein>
<sequence>MHRPTSDFADTMGDPPRWPSLTQHPQRISDAPVVFEEESVIKTGSHGSAHAPGTAFGKSKPTTMQASRRPGRRSHDTVLPDVFVGRIKEGSFSKRTYSEGSRPPPHHPANWDRGTAQLPASTSADVRHIDTKDTLPRPSRLAAHAPLARHPPTSSRPVDLDLSAVDSNIGLTSTPAVARPGLHSRPVGPDPITPHPPVTPIVRDSDRRRPRRASHTGHIVQPSHLDNEARNNLNAQILADRLVDGPVVVQPPRAAPSPPPTRHHDPLDTTYELMRPPRFDMRVDSDSPDHEASLFHAQARNASPSPSPRDVPPVTNGSNYRDLLNANNANGYGNEGDDGASNNNKETAENDDESSDGDQNDTLQLINGRVLFGDMPARPSMGDVAEAVLHRMSRHSGAFTSAEDPDVTIQPRQSLQLDQAAEQHADQSLSAHDAAISRHAHEPDGRSPAHAHNEQHATQGSDATAPHTPRTPRFSHKDDIDTPERTPARLLHAHSSGHLQPHPPSATTPRMRRTLSQSTAQWDRVRNAIIHTPSARRFRRPVPKSGVPHADKPSCPPMGIRLYVATWNLNEHSGAKDVERLLFPNGQPDEDDEEIDVYVIGLQEAPLENLELELCIQQALGPAYTKICGAYSGPIQMVIFSRMELNWFITQVETDKVATKLGGMMRTKGGVGISLMLSQRLRLLFVCAHLAAHQDRVKERNENAWAIRRGLKLPERRLRQPENLNGTAMSLNTSARLSHDVARYHDIIFWLGDLNYRINCSRDLVEYVLAHNDMDHLLARDQLNVQRAAGDCFSDFEEAPITFLPTFKYDVGTNNFDTSAKQRIPAWCDRVLWQCAEGIGAEVTCEAYNSIPAICSSDHKPVFAQFELSMSATLNNEAEQEAEQPSAGVAAHDYDWHLYSKAFREGLKETLRMEELETASVQEELRRQSHDNVSYDAESLSTTADADVFAPPHEAEAKLGVPASLPDAPSPSSTERLPSASTLTEPSDTVAVVPQEQAPIPKLKPPTPKPTAPQPRQPRTALQVFYPWPTGPIESDLIQLLLLPGTNFLLLHPRFPKPRCIGRCDGSHGVLIHAVQASQFSHGKADVARRIVTALVWSQRRAVRFQDQSRKWNSPHQFLEAWRAGCAGGCGQKLAARSREFCILGLAIKRVQQRPDLLQHGKASRTNFRFQVKTSWERDKRGGEARPAHLCLKSATLPDFDDITLGTIIGTAQGLWHEIQSDLTHAG</sequence>
<dbReference type="InterPro" id="IPR036691">
    <property type="entry name" value="Endo/exonu/phosph_ase_sf"/>
</dbReference>
<feature type="compositionally biased region" description="Low complexity" evidence="1">
    <location>
        <begin position="962"/>
        <end position="973"/>
    </location>
</feature>
<evidence type="ECO:0000313" key="4">
    <source>
        <dbReference type="Proteomes" id="UP000001357"/>
    </source>
</evidence>
<keyword evidence="4" id="KW-1185">Reference proteome</keyword>
<gene>
    <name evidence="3" type="ORF">MONBRDRAFT_38688</name>
</gene>
<dbReference type="eggNOG" id="KOG0565">
    <property type="taxonomic scope" value="Eukaryota"/>
</dbReference>
<feature type="region of interest" description="Disordered" evidence="1">
    <location>
        <begin position="1"/>
        <end position="76"/>
    </location>
</feature>
<feature type="region of interest" description="Disordered" evidence="1">
    <location>
        <begin position="172"/>
        <end position="219"/>
    </location>
</feature>
<feature type="compositionally biased region" description="Low complexity" evidence="1">
    <location>
        <begin position="136"/>
        <end position="152"/>
    </location>
</feature>
<feature type="region of interest" description="Disordered" evidence="1">
    <location>
        <begin position="93"/>
        <end position="160"/>
    </location>
</feature>
<evidence type="ECO:0000313" key="3">
    <source>
        <dbReference type="EMBL" id="EDQ85918.1"/>
    </source>
</evidence>
<dbReference type="Gene3D" id="3.60.10.10">
    <property type="entry name" value="Endonuclease/exonuclease/phosphatase"/>
    <property type="match status" value="1"/>
</dbReference>
<dbReference type="InterPro" id="IPR000300">
    <property type="entry name" value="IPPc"/>
</dbReference>
<dbReference type="InParanoid" id="A9V9E9"/>
<feature type="compositionally biased region" description="Polar residues" evidence="1">
    <location>
        <begin position="974"/>
        <end position="987"/>
    </location>
</feature>
<dbReference type="GO" id="GO:0004439">
    <property type="term" value="F:phosphatidylinositol-4,5-bisphosphate 5-phosphatase activity"/>
    <property type="evidence" value="ECO:0000318"/>
    <property type="project" value="GO_Central"/>
</dbReference>
<feature type="compositionally biased region" description="Low complexity" evidence="1">
    <location>
        <begin position="322"/>
        <end position="332"/>
    </location>
</feature>
<reference evidence="3 4" key="1">
    <citation type="journal article" date="2008" name="Nature">
        <title>The genome of the choanoflagellate Monosiga brevicollis and the origin of metazoans.</title>
        <authorList>
            <consortium name="JGI Sequencing"/>
            <person name="King N."/>
            <person name="Westbrook M.J."/>
            <person name="Young S.L."/>
            <person name="Kuo A."/>
            <person name="Abedin M."/>
            <person name="Chapman J."/>
            <person name="Fairclough S."/>
            <person name="Hellsten U."/>
            <person name="Isogai Y."/>
            <person name="Letunic I."/>
            <person name="Marr M."/>
            <person name="Pincus D."/>
            <person name="Putnam N."/>
            <person name="Rokas A."/>
            <person name="Wright K.J."/>
            <person name="Zuzow R."/>
            <person name="Dirks W."/>
            <person name="Good M."/>
            <person name="Goodstein D."/>
            <person name="Lemons D."/>
            <person name="Li W."/>
            <person name="Lyons J.B."/>
            <person name="Morris A."/>
            <person name="Nichols S."/>
            <person name="Richter D.J."/>
            <person name="Salamov A."/>
            <person name="Bork P."/>
            <person name="Lim W.A."/>
            <person name="Manning G."/>
            <person name="Miller W.T."/>
            <person name="McGinnis W."/>
            <person name="Shapiro H."/>
            <person name="Tjian R."/>
            <person name="Grigoriev I.V."/>
            <person name="Rokhsar D."/>
        </authorList>
    </citation>
    <scope>NUCLEOTIDE SEQUENCE [LARGE SCALE GENOMIC DNA]</scope>
    <source>
        <strain evidence="4">MX1 / ATCC 50154</strain>
    </source>
</reference>
<feature type="region of interest" description="Disordered" evidence="1">
    <location>
        <begin position="297"/>
        <end position="361"/>
    </location>
</feature>
<dbReference type="Proteomes" id="UP000001357">
    <property type="component" value="Unassembled WGS sequence"/>
</dbReference>
<feature type="region of interest" description="Disordered" evidence="1">
    <location>
        <begin position="957"/>
        <end position="1017"/>
    </location>
</feature>
<feature type="domain" description="Inositol polyphosphate-related phosphatase" evidence="2">
    <location>
        <begin position="558"/>
        <end position="875"/>
    </location>
</feature>
<name>A9V9E9_MONBE</name>
<feature type="compositionally biased region" description="Pro residues" evidence="1">
    <location>
        <begin position="1002"/>
        <end position="1016"/>
    </location>
</feature>
<dbReference type="InterPro" id="IPR046985">
    <property type="entry name" value="IP5"/>
</dbReference>
<dbReference type="SMART" id="SM00128">
    <property type="entry name" value="IPPc"/>
    <property type="match status" value="1"/>
</dbReference>
<dbReference type="PANTHER" id="PTHR11200">
    <property type="entry name" value="INOSITOL 5-PHOSPHATASE"/>
    <property type="match status" value="1"/>
</dbReference>
<proteinExistence type="predicted"/>
<feature type="region of interest" description="Disordered" evidence="1">
    <location>
        <begin position="248"/>
        <end position="271"/>
    </location>
</feature>
<dbReference type="PANTHER" id="PTHR11200:SF275">
    <property type="entry name" value="LD06095P"/>
    <property type="match status" value="1"/>
</dbReference>
<dbReference type="RefSeq" id="XP_001749397.1">
    <property type="nucleotide sequence ID" value="XM_001749345.1"/>
</dbReference>
<organism evidence="3 4">
    <name type="scientific">Monosiga brevicollis</name>
    <name type="common">Choanoflagellate</name>
    <dbReference type="NCBI Taxonomy" id="81824"/>
    <lineage>
        <taxon>Eukaryota</taxon>
        <taxon>Choanoflagellata</taxon>
        <taxon>Craspedida</taxon>
        <taxon>Salpingoecidae</taxon>
        <taxon>Monosiga</taxon>
    </lineage>
</organism>
<evidence type="ECO:0000256" key="1">
    <source>
        <dbReference type="SAM" id="MobiDB-lite"/>
    </source>
</evidence>
<dbReference type="AlphaFoldDB" id="A9V9E9"/>
<dbReference type="EMBL" id="CH991570">
    <property type="protein sequence ID" value="EDQ85918.1"/>
    <property type="molecule type" value="Genomic_DNA"/>
</dbReference>
<dbReference type="GeneID" id="5894625"/>
<dbReference type="STRING" id="81824.A9V9E9"/>